<dbReference type="InterPro" id="IPR017896">
    <property type="entry name" value="4Fe4S_Fe-S-bd"/>
</dbReference>
<dbReference type="Proteomes" id="UP001209570">
    <property type="component" value="Unassembled WGS sequence"/>
</dbReference>
<dbReference type="PROSITE" id="PS51379">
    <property type="entry name" value="4FE4S_FER_2"/>
    <property type="match status" value="1"/>
</dbReference>
<dbReference type="PROSITE" id="PS51465">
    <property type="entry name" value="KAZAL_2"/>
    <property type="match status" value="5"/>
</dbReference>
<comment type="caution">
    <text evidence="7">The sequence shown here is derived from an EMBL/GenBank/DDBJ whole genome shotgun (WGS) entry which is preliminary data.</text>
</comment>
<dbReference type="PANTHER" id="PTHR10913">
    <property type="entry name" value="FOLLISTATIN-RELATED"/>
    <property type="match status" value="1"/>
</dbReference>
<keyword evidence="2" id="KW-0722">Serine protease inhibitor</keyword>
<dbReference type="InterPro" id="IPR050653">
    <property type="entry name" value="Prot_Inhib_GrowthFact_Antg"/>
</dbReference>
<evidence type="ECO:0000256" key="1">
    <source>
        <dbReference type="ARBA" id="ARBA00022690"/>
    </source>
</evidence>
<evidence type="ECO:0000256" key="2">
    <source>
        <dbReference type="ARBA" id="ARBA00022900"/>
    </source>
</evidence>
<feature type="domain" description="Kazal-like" evidence="6">
    <location>
        <begin position="134"/>
        <end position="187"/>
    </location>
</feature>
<dbReference type="PANTHER" id="PTHR10913:SF45">
    <property type="entry name" value="FOLLISTATIN, ISOFORM A-RELATED"/>
    <property type="match status" value="1"/>
</dbReference>
<dbReference type="CDD" id="cd00104">
    <property type="entry name" value="KAZAL_FS"/>
    <property type="match status" value="5"/>
</dbReference>
<feature type="domain" description="Kazal-like" evidence="6">
    <location>
        <begin position="73"/>
        <end position="128"/>
    </location>
</feature>
<accession>A0AAD5MCL1</accession>
<dbReference type="EMBL" id="JAKCXM010000093">
    <property type="protein sequence ID" value="KAJ0402859.1"/>
    <property type="molecule type" value="Genomic_DNA"/>
</dbReference>
<feature type="domain" description="4Fe-4S ferredoxin-type" evidence="5">
    <location>
        <begin position="224"/>
        <end position="258"/>
    </location>
</feature>
<dbReference type="InterPro" id="IPR002350">
    <property type="entry name" value="Kazal_dom"/>
</dbReference>
<evidence type="ECO:0000259" key="6">
    <source>
        <dbReference type="PROSITE" id="PS51465"/>
    </source>
</evidence>
<evidence type="ECO:0000256" key="3">
    <source>
        <dbReference type="ARBA" id="ARBA00023157"/>
    </source>
</evidence>
<dbReference type="GO" id="GO:0030154">
    <property type="term" value="P:cell differentiation"/>
    <property type="evidence" value="ECO:0007669"/>
    <property type="project" value="TreeGrafter"/>
</dbReference>
<dbReference type="SMART" id="SM00280">
    <property type="entry name" value="KAZAL"/>
    <property type="match status" value="5"/>
</dbReference>
<feature type="signal peptide" evidence="4">
    <location>
        <begin position="1"/>
        <end position="16"/>
    </location>
</feature>
<dbReference type="AlphaFoldDB" id="A0AAD5MCL1"/>
<name>A0AAD5MCL1_PYTIN</name>
<feature type="domain" description="Kazal-like" evidence="6">
    <location>
        <begin position="234"/>
        <end position="281"/>
    </location>
</feature>
<feature type="chain" id="PRO_5041999972" evidence="4">
    <location>
        <begin position="17"/>
        <end position="281"/>
    </location>
</feature>
<evidence type="ECO:0000313" key="7">
    <source>
        <dbReference type="EMBL" id="KAJ0402859.1"/>
    </source>
</evidence>
<dbReference type="GO" id="GO:0005576">
    <property type="term" value="C:extracellular region"/>
    <property type="evidence" value="ECO:0007669"/>
    <property type="project" value="TreeGrafter"/>
</dbReference>
<evidence type="ECO:0000313" key="8">
    <source>
        <dbReference type="Proteomes" id="UP001209570"/>
    </source>
</evidence>
<evidence type="ECO:0000259" key="5">
    <source>
        <dbReference type="PROSITE" id="PS51379"/>
    </source>
</evidence>
<keyword evidence="8" id="KW-1185">Reference proteome</keyword>
<keyword evidence="1" id="KW-0646">Protease inhibitor</keyword>
<feature type="domain" description="Kazal-like" evidence="6">
    <location>
        <begin position="188"/>
        <end position="233"/>
    </location>
</feature>
<keyword evidence="4" id="KW-0732">Signal</keyword>
<dbReference type="InterPro" id="IPR036058">
    <property type="entry name" value="Kazal_dom_sf"/>
</dbReference>
<feature type="domain" description="Kazal-like" evidence="6">
    <location>
        <begin position="17"/>
        <end position="72"/>
    </location>
</feature>
<gene>
    <name evidence="7" type="ORF">P43SY_000473</name>
</gene>
<organism evidence="7 8">
    <name type="scientific">Pythium insidiosum</name>
    <name type="common">Pythiosis disease agent</name>
    <dbReference type="NCBI Taxonomy" id="114742"/>
    <lineage>
        <taxon>Eukaryota</taxon>
        <taxon>Sar</taxon>
        <taxon>Stramenopiles</taxon>
        <taxon>Oomycota</taxon>
        <taxon>Peronosporomycetes</taxon>
        <taxon>Pythiales</taxon>
        <taxon>Pythiaceae</taxon>
        <taxon>Pythium</taxon>
    </lineage>
</organism>
<reference evidence="7" key="1">
    <citation type="submission" date="2021-12" db="EMBL/GenBank/DDBJ databases">
        <title>Prjna785345.</title>
        <authorList>
            <person name="Rujirawat T."/>
            <person name="Krajaejun T."/>
        </authorList>
    </citation>
    <scope>NUCLEOTIDE SEQUENCE</scope>
    <source>
        <strain evidence="7">Pi057C3</strain>
    </source>
</reference>
<dbReference type="Pfam" id="PF07648">
    <property type="entry name" value="Kazal_2"/>
    <property type="match status" value="5"/>
</dbReference>
<dbReference type="Gene3D" id="3.30.60.30">
    <property type="match status" value="5"/>
</dbReference>
<evidence type="ECO:0000256" key="4">
    <source>
        <dbReference type="SAM" id="SignalP"/>
    </source>
</evidence>
<proteinExistence type="predicted"/>
<keyword evidence="3" id="KW-1015">Disulfide bond</keyword>
<dbReference type="SUPFAM" id="SSF100895">
    <property type="entry name" value="Kazal-type serine protease inhibitors"/>
    <property type="match status" value="5"/>
</dbReference>
<sequence>MKLAVIIALSATVTFAKTILPVCDRPCPDILKEVCGSNGVTYDNACYFRVAKCEMGDAGKDLVIKHDGHCFLRPIPSCDDIVCADVFEPVCGSNDVTYNNACELDVAKCHLGDAGKNLTIKYDGECGEKAKRALRAEIGCDIGCIDVIDPVCGTDLNTYNNECELEVTKCTTKDPTLKLLHKGACIPCTGRCTEEYAPVCDVNGVTYDNKCYFEMARCSKRDPTIVMLHEGKCVNCNGRCTEEFAPVCASNGVTYDNKCYFEMARCSKRDPSLVIVKEGAC</sequence>
<protein>
    <submittedName>
        <fullName evidence="7">Uncharacterized protein</fullName>
    </submittedName>
</protein>